<keyword evidence="1" id="KW-0732">Signal</keyword>
<dbReference type="RefSeq" id="WP_183693645.1">
    <property type="nucleotide sequence ID" value="NZ_JACICA010000001.1"/>
</dbReference>
<name>A0A7W5UHV6_9BACT</name>
<organism evidence="2 3">
    <name type="scientific">Alloprevotella rava</name>
    <dbReference type="NCBI Taxonomy" id="671218"/>
    <lineage>
        <taxon>Bacteria</taxon>
        <taxon>Pseudomonadati</taxon>
        <taxon>Bacteroidota</taxon>
        <taxon>Bacteroidia</taxon>
        <taxon>Bacteroidales</taxon>
        <taxon>Prevotellaceae</taxon>
        <taxon>Alloprevotella</taxon>
    </lineage>
</organism>
<accession>A0A7W5UHV6</accession>
<comment type="caution">
    <text evidence="2">The sequence shown here is derived from an EMBL/GenBank/DDBJ whole genome shotgun (WGS) entry which is preliminary data.</text>
</comment>
<dbReference type="Proteomes" id="UP000541425">
    <property type="component" value="Unassembled WGS sequence"/>
</dbReference>
<dbReference type="AlphaFoldDB" id="A0A7W5UHV6"/>
<feature type="signal peptide" evidence="1">
    <location>
        <begin position="1"/>
        <end position="18"/>
    </location>
</feature>
<dbReference type="EMBL" id="JACICA010000001">
    <property type="protein sequence ID" value="MBB3701707.1"/>
    <property type="molecule type" value="Genomic_DNA"/>
</dbReference>
<feature type="chain" id="PRO_5030559654" evidence="1">
    <location>
        <begin position="19"/>
        <end position="144"/>
    </location>
</feature>
<protein>
    <submittedName>
        <fullName evidence="2">Uncharacterized protein</fullName>
    </submittedName>
</protein>
<evidence type="ECO:0000313" key="3">
    <source>
        <dbReference type="Proteomes" id="UP000541425"/>
    </source>
</evidence>
<reference evidence="2 3" key="1">
    <citation type="submission" date="2020-08" db="EMBL/GenBank/DDBJ databases">
        <title>Genomic Encyclopedia of Type Strains, Phase IV (KMG-IV): sequencing the most valuable type-strain genomes for metagenomic binning, comparative biology and taxonomic classification.</title>
        <authorList>
            <person name="Goeker M."/>
        </authorList>
    </citation>
    <scope>NUCLEOTIDE SEQUENCE [LARGE SCALE GENOMIC DNA]</scope>
    <source>
        <strain evidence="2 3">DSM 22548</strain>
    </source>
</reference>
<proteinExistence type="predicted"/>
<gene>
    <name evidence="2" type="ORF">FHS60_000149</name>
</gene>
<evidence type="ECO:0000313" key="2">
    <source>
        <dbReference type="EMBL" id="MBB3701707.1"/>
    </source>
</evidence>
<sequence>MKHALLLLVLFGSLSYSAMTSNELLHRDKLTRRDSAALELVQLWSYAQGAHDVLLQSPSPMLVNNMAVADSICFDRAIQFIRHYGYPTPTLLGKYACLEQTQVLIPILLRNRDRLAAPDIRELLQNEAKAHRLSRKVLNTLLEE</sequence>
<evidence type="ECO:0000256" key="1">
    <source>
        <dbReference type="SAM" id="SignalP"/>
    </source>
</evidence>